<gene>
    <name evidence="1" type="primary">Nfu_g_1_005369</name>
</gene>
<proteinExistence type="predicted"/>
<protein>
    <submittedName>
        <fullName evidence="1">Uncharacterized protein</fullName>
    </submittedName>
</protein>
<evidence type="ECO:0000313" key="1">
    <source>
        <dbReference type="EMBL" id="SBR95878.1"/>
    </source>
</evidence>
<reference evidence="1" key="1">
    <citation type="submission" date="2016-05" db="EMBL/GenBank/DDBJ databases">
        <authorList>
            <person name="Lavstsen T."/>
            <person name="Jespersen J.S."/>
        </authorList>
    </citation>
    <scope>NUCLEOTIDE SEQUENCE</scope>
    <source>
        <tissue evidence="1">Brain</tissue>
    </source>
</reference>
<dbReference type="AlphaFoldDB" id="A0A1A8QRI8"/>
<feature type="non-terminal residue" evidence="1">
    <location>
        <position position="130"/>
    </location>
</feature>
<name>A0A1A8QRI8_9TELE</name>
<dbReference type="EMBL" id="HAEG01013781">
    <property type="protein sequence ID" value="SBR95878.1"/>
    <property type="molecule type" value="Transcribed_RNA"/>
</dbReference>
<sequence>RDHTRRHSARLHPLALCRSRARAQLPLVLHPWTPRSAVRISLFQLFHTRPFEHSPPWVAPSSLVRATAVRARNQSSDVAHVTSSTRPLSERAHECLHLCLMSKWISDTIHCSHILHFQSAPPPFQRDRGD</sequence>
<feature type="non-terminal residue" evidence="1">
    <location>
        <position position="1"/>
    </location>
</feature>
<reference evidence="1" key="2">
    <citation type="submission" date="2016-06" db="EMBL/GenBank/DDBJ databases">
        <title>The genome of a short-lived fish provides insights into sex chromosome evolution and the genetic control of aging.</title>
        <authorList>
            <person name="Reichwald K."/>
            <person name="Felder M."/>
            <person name="Petzold A."/>
            <person name="Koch P."/>
            <person name="Groth M."/>
            <person name="Platzer M."/>
        </authorList>
    </citation>
    <scope>NUCLEOTIDE SEQUENCE</scope>
    <source>
        <tissue evidence="1">Brain</tissue>
    </source>
</reference>
<accession>A0A1A8QRI8</accession>
<organism evidence="1">
    <name type="scientific">Nothobranchius pienaari</name>
    <dbReference type="NCBI Taxonomy" id="704102"/>
    <lineage>
        <taxon>Eukaryota</taxon>
        <taxon>Metazoa</taxon>
        <taxon>Chordata</taxon>
        <taxon>Craniata</taxon>
        <taxon>Vertebrata</taxon>
        <taxon>Euteleostomi</taxon>
        <taxon>Actinopterygii</taxon>
        <taxon>Neopterygii</taxon>
        <taxon>Teleostei</taxon>
        <taxon>Neoteleostei</taxon>
        <taxon>Acanthomorphata</taxon>
        <taxon>Ovalentaria</taxon>
        <taxon>Atherinomorphae</taxon>
        <taxon>Cyprinodontiformes</taxon>
        <taxon>Nothobranchiidae</taxon>
        <taxon>Nothobranchius</taxon>
    </lineage>
</organism>